<protein>
    <submittedName>
        <fullName evidence="2">Uncharacterized protein</fullName>
    </submittedName>
</protein>
<comment type="caution">
    <text evidence="2">The sequence shown here is derived from an EMBL/GenBank/DDBJ whole genome shotgun (WGS) entry which is preliminary data.</text>
</comment>
<dbReference type="InterPro" id="IPR012444">
    <property type="entry name" value="DUF1647"/>
</dbReference>
<name>A0ABN8T3A7_9CNID</name>
<sequence>MKRFLNVGFAVFAGVMVLYMLEFHLLEGHGQTFLLAFFTPSNKTQNISISRNSSRAAEVKSSEIPIDHYVPVSDPTFAGKTFEMDNETFRIVQDFLKENVFKRKPVKLNPKASYFDVVVPVSAASSNHFGELMRVVDHFPKHLPGVKLVCYDIGLSEPQMDILKSKTHVIYRKFEFEKYPPHIKNLKNYAWKLLLIGELLSEFDGVMWIDSSIRIYGHFDHILERMVHFNSGALFFLKIEREHSIAMATNPKMIEYFPVFPKEGLTETMLPGGTILLFNTEDVQEHVMKWAAVCALVTDCIAPPGSRLHCPGGFWEAPREKHGGCHRYDQALLSLLVTNLYHNERERFSLNNTEALSDTGFRG</sequence>
<accession>A0ABN8T3A7</accession>
<dbReference type="Proteomes" id="UP001159427">
    <property type="component" value="Unassembled WGS sequence"/>
</dbReference>
<dbReference type="Pfam" id="PF07801">
    <property type="entry name" value="DUF1647"/>
    <property type="match status" value="1"/>
</dbReference>
<dbReference type="PANTHER" id="PTHR31389:SF4">
    <property type="entry name" value="LD39211P"/>
    <property type="match status" value="1"/>
</dbReference>
<evidence type="ECO:0000313" key="1">
    <source>
        <dbReference type="EMBL" id="CAH3043394.1"/>
    </source>
</evidence>
<dbReference type="EMBL" id="CALNXI010000747">
    <property type="protein sequence ID" value="CAH3043394.1"/>
    <property type="molecule type" value="Genomic_DNA"/>
</dbReference>
<proteinExistence type="predicted"/>
<evidence type="ECO:0000313" key="2">
    <source>
        <dbReference type="EMBL" id="CAH3198684.1"/>
    </source>
</evidence>
<gene>
    <name evidence="2" type="ORF">PEVE_00036475</name>
    <name evidence="1" type="ORF">PEVE_00040617</name>
</gene>
<dbReference type="PANTHER" id="PTHR31389">
    <property type="entry name" value="LD39211P"/>
    <property type="match status" value="1"/>
</dbReference>
<keyword evidence="3" id="KW-1185">Reference proteome</keyword>
<organism evidence="2 3">
    <name type="scientific">Porites evermanni</name>
    <dbReference type="NCBI Taxonomy" id="104178"/>
    <lineage>
        <taxon>Eukaryota</taxon>
        <taxon>Metazoa</taxon>
        <taxon>Cnidaria</taxon>
        <taxon>Anthozoa</taxon>
        <taxon>Hexacorallia</taxon>
        <taxon>Scleractinia</taxon>
        <taxon>Fungiina</taxon>
        <taxon>Poritidae</taxon>
        <taxon>Porites</taxon>
    </lineage>
</organism>
<evidence type="ECO:0000313" key="3">
    <source>
        <dbReference type="Proteomes" id="UP001159427"/>
    </source>
</evidence>
<reference evidence="2 3" key="1">
    <citation type="submission" date="2022-05" db="EMBL/GenBank/DDBJ databases">
        <authorList>
            <consortium name="Genoscope - CEA"/>
            <person name="William W."/>
        </authorList>
    </citation>
    <scope>NUCLEOTIDE SEQUENCE [LARGE SCALE GENOMIC DNA]</scope>
</reference>
<dbReference type="EMBL" id="CALNXI010005829">
    <property type="protein sequence ID" value="CAH3198684.1"/>
    <property type="molecule type" value="Genomic_DNA"/>
</dbReference>